<organism evidence="1 2">
    <name type="scientific">Lindgomyces ingoldianus</name>
    <dbReference type="NCBI Taxonomy" id="673940"/>
    <lineage>
        <taxon>Eukaryota</taxon>
        <taxon>Fungi</taxon>
        <taxon>Dikarya</taxon>
        <taxon>Ascomycota</taxon>
        <taxon>Pezizomycotina</taxon>
        <taxon>Dothideomycetes</taxon>
        <taxon>Pleosporomycetidae</taxon>
        <taxon>Pleosporales</taxon>
        <taxon>Lindgomycetaceae</taxon>
        <taxon>Lindgomyces</taxon>
    </lineage>
</organism>
<name>A0ACB6R8Q9_9PLEO</name>
<evidence type="ECO:0000313" key="1">
    <source>
        <dbReference type="EMBL" id="KAF2475425.1"/>
    </source>
</evidence>
<comment type="caution">
    <text evidence="1">The sequence shown here is derived from an EMBL/GenBank/DDBJ whole genome shotgun (WGS) entry which is preliminary data.</text>
</comment>
<dbReference type="EMBL" id="MU003496">
    <property type="protein sequence ID" value="KAF2475425.1"/>
    <property type="molecule type" value="Genomic_DNA"/>
</dbReference>
<evidence type="ECO:0000313" key="2">
    <source>
        <dbReference type="Proteomes" id="UP000799755"/>
    </source>
</evidence>
<sequence>MPLSTTVTQPSFDTDPRSIRLAAYAAHAVQDITSRWLSAIGAGVVRRYAKGLPQSFPALGLGLALRLQHSVLPMSGRQVERGLLRRKDMEVDKDMGHNLLRFQEPEIRGGKYSDIDVSEQAGQGAEGGYRSKCIQTSSAYELRSIYHYLLAVNVSTYVNTINMKLSILAIFAAGALAAPIIEERQMSGMPSGKLPPSPPPPPLLTPLTLHPGFPMPTGGFPSGGFTGFPSGFTGFPKPTGPAPTGPRPTHSRGPRPSGFPSGLPSGFTGFPMPTGGFPGMSMPPAPGKEGSGLCCVYLGLVGIERPCLYLWDSSSLFWCCGFYLMLI</sequence>
<keyword evidence="2" id="KW-1185">Reference proteome</keyword>
<accession>A0ACB6R8Q9</accession>
<protein>
    <submittedName>
        <fullName evidence="1">Uncharacterized protein</fullName>
    </submittedName>
</protein>
<proteinExistence type="predicted"/>
<dbReference type="Proteomes" id="UP000799755">
    <property type="component" value="Unassembled WGS sequence"/>
</dbReference>
<gene>
    <name evidence="1" type="ORF">BDR25DRAFT_350803</name>
</gene>
<reference evidence="1" key="1">
    <citation type="journal article" date="2020" name="Stud. Mycol.">
        <title>101 Dothideomycetes genomes: a test case for predicting lifestyles and emergence of pathogens.</title>
        <authorList>
            <person name="Haridas S."/>
            <person name="Albert R."/>
            <person name="Binder M."/>
            <person name="Bloem J."/>
            <person name="Labutti K."/>
            <person name="Salamov A."/>
            <person name="Andreopoulos B."/>
            <person name="Baker S."/>
            <person name="Barry K."/>
            <person name="Bills G."/>
            <person name="Bluhm B."/>
            <person name="Cannon C."/>
            <person name="Castanera R."/>
            <person name="Culley D."/>
            <person name="Daum C."/>
            <person name="Ezra D."/>
            <person name="Gonzalez J."/>
            <person name="Henrissat B."/>
            <person name="Kuo A."/>
            <person name="Liang C."/>
            <person name="Lipzen A."/>
            <person name="Lutzoni F."/>
            <person name="Magnuson J."/>
            <person name="Mondo S."/>
            <person name="Nolan M."/>
            <person name="Ohm R."/>
            <person name="Pangilinan J."/>
            <person name="Park H.-J."/>
            <person name="Ramirez L."/>
            <person name="Alfaro M."/>
            <person name="Sun H."/>
            <person name="Tritt A."/>
            <person name="Yoshinaga Y."/>
            <person name="Zwiers L.-H."/>
            <person name="Turgeon B."/>
            <person name="Goodwin S."/>
            <person name="Spatafora J."/>
            <person name="Crous P."/>
            <person name="Grigoriev I."/>
        </authorList>
    </citation>
    <scope>NUCLEOTIDE SEQUENCE</scope>
    <source>
        <strain evidence="1">ATCC 200398</strain>
    </source>
</reference>